<keyword evidence="12" id="KW-0862">Zinc</keyword>
<dbReference type="SMART" id="SM01232">
    <property type="entry name" value="H2TH"/>
    <property type="match status" value="1"/>
</dbReference>
<keyword evidence="17" id="KW-0326">Glycosidase</keyword>
<feature type="domain" description="Formamidopyrimidine-DNA glycosylase catalytic" evidence="22">
    <location>
        <begin position="2"/>
        <end position="127"/>
    </location>
</feature>
<dbReference type="Pfam" id="PF06831">
    <property type="entry name" value="H2TH"/>
    <property type="match status" value="1"/>
</dbReference>
<dbReference type="InterPro" id="IPR020629">
    <property type="entry name" value="FPG_Glyclase"/>
</dbReference>
<evidence type="ECO:0000256" key="2">
    <source>
        <dbReference type="ARBA" id="ARBA00001947"/>
    </source>
</evidence>
<organism evidence="23 24">
    <name type="scientific">Rhodopirellula baltica WH47</name>
    <dbReference type="NCBI Taxonomy" id="991778"/>
    <lineage>
        <taxon>Bacteria</taxon>
        <taxon>Pseudomonadati</taxon>
        <taxon>Planctomycetota</taxon>
        <taxon>Planctomycetia</taxon>
        <taxon>Pirellulales</taxon>
        <taxon>Pirellulaceae</taxon>
        <taxon>Rhodopirellula</taxon>
    </lineage>
</organism>
<dbReference type="NCBIfam" id="TIGR00577">
    <property type="entry name" value="fpg"/>
    <property type="match status" value="1"/>
</dbReference>
<evidence type="ECO:0000256" key="16">
    <source>
        <dbReference type="ARBA" id="ARBA00023268"/>
    </source>
</evidence>
<dbReference type="PANTHER" id="PTHR22993">
    <property type="entry name" value="FORMAMIDOPYRIMIDINE-DNA GLYCOSYLASE"/>
    <property type="match status" value="1"/>
</dbReference>
<evidence type="ECO:0000313" key="23">
    <source>
        <dbReference type="EMBL" id="EGF28318.1"/>
    </source>
</evidence>
<comment type="similarity">
    <text evidence="3">Belongs to the FPG family.</text>
</comment>
<dbReference type="EMBL" id="AFAR01000094">
    <property type="protein sequence ID" value="EGF28318.1"/>
    <property type="molecule type" value="Genomic_DNA"/>
</dbReference>
<evidence type="ECO:0000259" key="22">
    <source>
        <dbReference type="PROSITE" id="PS51068"/>
    </source>
</evidence>
<evidence type="ECO:0000256" key="4">
    <source>
        <dbReference type="ARBA" id="ARBA00011245"/>
    </source>
</evidence>
<keyword evidence="14" id="KW-0234">DNA repair</keyword>
<dbReference type="Gene3D" id="3.20.190.10">
    <property type="entry name" value="MutM-like, N-terminal"/>
    <property type="match status" value="1"/>
</dbReference>
<evidence type="ECO:0000256" key="12">
    <source>
        <dbReference type="ARBA" id="ARBA00022833"/>
    </source>
</evidence>
<dbReference type="InterPro" id="IPR000214">
    <property type="entry name" value="Znf_DNA_glyclase/AP_lyase"/>
</dbReference>
<dbReference type="GO" id="GO:0034039">
    <property type="term" value="F:8-oxo-7,8-dihydroguanine DNA N-glycosylase activity"/>
    <property type="evidence" value="ECO:0007669"/>
    <property type="project" value="TreeGrafter"/>
</dbReference>
<dbReference type="EC" id="4.2.99.18" evidence="6"/>
<dbReference type="PROSITE" id="PS51068">
    <property type="entry name" value="FPG_CAT"/>
    <property type="match status" value="1"/>
</dbReference>
<dbReference type="InterPro" id="IPR035937">
    <property type="entry name" value="FPG_N"/>
</dbReference>
<dbReference type="SUPFAM" id="SSF46946">
    <property type="entry name" value="S13-like H2TH domain"/>
    <property type="match status" value="1"/>
</dbReference>
<dbReference type="InterPro" id="IPR015886">
    <property type="entry name" value="H2TH_FPG"/>
</dbReference>
<reference evidence="23 24" key="1">
    <citation type="journal article" date="2013" name="Mar. Genomics">
        <title>Expression of sulfatases in Rhodopirellula baltica and the diversity of sulfatases in the genus Rhodopirellula.</title>
        <authorList>
            <person name="Wegner C.E."/>
            <person name="Richter-Heitmann T."/>
            <person name="Klindworth A."/>
            <person name="Klockow C."/>
            <person name="Richter M."/>
            <person name="Achstetter T."/>
            <person name="Glockner F.O."/>
            <person name="Harder J."/>
        </authorList>
    </citation>
    <scope>NUCLEOTIDE SEQUENCE [LARGE SCALE GENOMIC DNA]</scope>
    <source>
        <strain evidence="23 24">WH47</strain>
    </source>
</reference>
<evidence type="ECO:0000256" key="20">
    <source>
        <dbReference type="PROSITE-ProRule" id="PRU00391"/>
    </source>
</evidence>
<evidence type="ECO:0000256" key="13">
    <source>
        <dbReference type="ARBA" id="ARBA00023125"/>
    </source>
</evidence>
<dbReference type="GO" id="GO:0140078">
    <property type="term" value="F:class I DNA-(apurinic or apyrimidinic site) endonuclease activity"/>
    <property type="evidence" value="ECO:0007669"/>
    <property type="project" value="UniProtKB-EC"/>
</dbReference>
<evidence type="ECO:0000256" key="6">
    <source>
        <dbReference type="ARBA" id="ARBA00012720"/>
    </source>
</evidence>
<keyword evidence="8" id="KW-0479">Metal-binding</keyword>
<comment type="catalytic activity">
    <reaction evidence="19">
        <text>2'-deoxyribonucleotide-(2'-deoxyribose 5'-phosphate)-2'-deoxyribonucleotide-DNA = a 3'-end 2'-deoxyribonucleotide-(2,3-dehydro-2,3-deoxyribose 5'-phosphate)-DNA + a 5'-end 5'-phospho-2'-deoxyribonucleoside-DNA + H(+)</text>
        <dbReference type="Rhea" id="RHEA:66592"/>
        <dbReference type="Rhea" id="RHEA-COMP:13180"/>
        <dbReference type="Rhea" id="RHEA-COMP:16897"/>
        <dbReference type="Rhea" id="RHEA-COMP:17067"/>
        <dbReference type="ChEBI" id="CHEBI:15378"/>
        <dbReference type="ChEBI" id="CHEBI:136412"/>
        <dbReference type="ChEBI" id="CHEBI:157695"/>
        <dbReference type="ChEBI" id="CHEBI:167181"/>
        <dbReference type="EC" id="4.2.99.18"/>
    </reaction>
</comment>
<evidence type="ECO:0000259" key="21">
    <source>
        <dbReference type="PROSITE" id="PS51066"/>
    </source>
</evidence>
<evidence type="ECO:0000256" key="15">
    <source>
        <dbReference type="ARBA" id="ARBA00023239"/>
    </source>
</evidence>
<dbReference type="GO" id="GO:0006284">
    <property type="term" value="P:base-excision repair"/>
    <property type="evidence" value="ECO:0007669"/>
    <property type="project" value="InterPro"/>
</dbReference>
<evidence type="ECO:0000256" key="7">
    <source>
        <dbReference type="ARBA" id="ARBA00016240"/>
    </source>
</evidence>
<dbReference type="InterPro" id="IPR012319">
    <property type="entry name" value="FPG_cat"/>
</dbReference>
<dbReference type="CDD" id="cd08966">
    <property type="entry name" value="EcFpg-like_N"/>
    <property type="match status" value="1"/>
</dbReference>
<name>F2APQ1_RHOBT</name>
<keyword evidence="9" id="KW-0227">DNA damage</keyword>
<evidence type="ECO:0000256" key="17">
    <source>
        <dbReference type="ARBA" id="ARBA00023295"/>
    </source>
</evidence>
<dbReference type="RefSeq" id="WP_007325612.1">
    <property type="nucleotide sequence ID" value="NZ_AFAR01000094.1"/>
</dbReference>
<feature type="domain" description="FPG-type" evidence="21">
    <location>
        <begin position="251"/>
        <end position="286"/>
    </location>
</feature>
<dbReference type="Pfam" id="PF01149">
    <property type="entry name" value="Fapy_DNA_glyco"/>
    <property type="match status" value="1"/>
</dbReference>
<dbReference type="FunFam" id="1.10.8.50:FF:000003">
    <property type="entry name" value="Formamidopyrimidine-DNA glycosylase"/>
    <property type="match status" value="1"/>
</dbReference>
<dbReference type="GO" id="GO:0003684">
    <property type="term" value="F:damaged DNA binding"/>
    <property type="evidence" value="ECO:0007669"/>
    <property type="project" value="InterPro"/>
</dbReference>
<evidence type="ECO:0000256" key="18">
    <source>
        <dbReference type="ARBA" id="ARBA00030638"/>
    </source>
</evidence>
<dbReference type="SUPFAM" id="SSF57716">
    <property type="entry name" value="Glucocorticoid receptor-like (DNA-binding domain)"/>
    <property type="match status" value="1"/>
</dbReference>
<evidence type="ECO:0000256" key="1">
    <source>
        <dbReference type="ARBA" id="ARBA00001668"/>
    </source>
</evidence>
<keyword evidence="15" id="KW-0456">Lyase</keyword>
<dbReference type="PANTHER" id="PTHR22993:SF9">
    <property type="entry name" value="FORMAMIDOPYRIMIDINE-DNA GLYCOSYLASE"/>
    <property type="match status" value="1"/>
</dbReference>
<keyword evidence="13" id="KW-0238">DNA-binding</keyword>
<sequence length="300" mass="34045">MPELPEVETMCRGISPIVGCEIERVDLPPCHCRPITMEPSVAILNRRLRGRRVTSIQRRGKRVMLCFDDQSRLVIEPRMTGLVLLADPPDPDHLRLRIQFRSPHNGSTMRSREIPTEMLVWDRRGLGTIRWMTERDYLEKVDSRLGPDAMSITAEQLRENLAASKRPIKVALLDQSAVAGIGNLYAAEILFLAGVDPRTRCDRLTKPQWERIHPAITLVLQDAINHEGSTLSDGTYRNALNDPGNYQNMHRVYDREHLACPRCEDGVVRRIVQAQRATFFCPGCQRKSGRHPSISNPTAT</sequence>
<keyword evidence="11" id="KW-0378">Hydrolase</keyword>
<dbReference type="SUPFAM" id="SSF81624">
    <property type="entry name" value="N-terminal domain of MutM-like DNA repair proteins"/>
    <property type="match status" value="1"/>
</dbReference>
<evidence type="ECO:0000256" key="10">
    <source>
        <dbReference type="ARBA" id="ARBA00022771"/>
    </source>
</evidence>
<evidence type="ECO:0000256" key="3">
    <source>
        <dbReference type="ARBA" id="ARBA00009409"/>
    </source>
</evidence>
<dbReference type="GO" id="GO:0008270">
    <property type="term" value="F:zinc ion binding"/>
    <property type="evidence" value="ECO:0007669"/>
    <property type="project" value="UniProtKB-KW"/>
</dbReference>
<dbReference type="PATRIC" id="fig|991778.3.peg.1768"/>
<dbReference type="AlphaFoldDB" id="F2APQ1"/>
<gene>
    <name evidence="23" type="ORF">RBWH47_04293</name>
</gene>
<dbReference type="Gene3D" id="1.10.8.50">
    <property type="match status" value="1"/>
</dbReference>
<dbReference type="InterPro" id="IPR010979">
    <property type="entry name" value="Ribosomal_uS13-like_H2TH"/>
</dbReference>
<dbReference type="SMART" id="SM00898">
    <property type="entry name" value="Fapy_DNA_glyco"/>
    <property type="match status" value="1"/>
</dbReference>
<comment type="caution">
    <text evidence="23">The sequence shown here is derived from an EMBL/GenBank/DDBJ whole genome shotgun (WGS) entry which is preliminary data.</text>
</comment>
<proteinExistence type="inferred from homology"/>
<comment type="catalytic activity">
    <reaction evidence="1">
        <text>Hydrolysis of DNA containing ring-opened 7-methylguanine residues, releasing 2,6-diamino-4-hydroxy-5-(N-methyl)formamidopyrimidine.</text>
        <dbReference type="EC" id="3.2.2.23"/>
    </reaction>
</comment>
<keyword evidence="10 20" id="KW-0863">Zinc-finger</keyword>
<evidence type="ECO:0000313" key="24">
    <source>
        <dbReference type="Proteomes" id="UP000006222"/>
    </source>
</evidence>
<evidence type="ECO:0000256" key="11">
    <source>
        <dbReference type="ARBA" id="ARBA00022801"/>
    </source>
</evidence>
<evidence type="ECO:0000256" key="19">
    <source>
        <dbReference type="ARBA" id="ARBA00044632"/>
    </source>
</evidence>
<comment type="cofactor">
    <cofactor evidence="2">
        <name>Zn(2+)</name>
        <dbReference type="ChEBI" id="CHEBI:29105"/>
    </cofactor>
</comment>
<accession>F2APQ1</accession>
<dbReference type="EC" id="3.2.2.23" evidence="5"/>
<protein>
    <recommendedName>
        <fullName evidence="7">Formamidopyrimidine-DNA glycosylase</fullName>
        <ecNumber evidence="5">3.2.2.23</ecNumber>
        <ecNumber evidence="6">4.2.99.18</ecNumber>
    </recommendedName>
    <alternativeName>
        <fullName evidence="18">DNA-(apurinic or apyrimidinic site) lyase MutM</fullName>
    </alternativeName>
</protein>
<keyword evidence="16" id="KW-0511">Multifunctional enzyme</keyword>
<evidence type="ECO:0000256" key="8">
    <source>
        <dbReference type="ARBA" id="ARBA00022723"/>
    </source>
</evidence>
<dbReference type="Proteomes" id="UP000006222">
    <property type="component" value="Unassembled WGS sequence"/>
</dbReference>
<evidence type="ECO:0000256" key="9">
    <source>
        <dbReference type="ARBA" id="ARBA00022763"/>
    </source>
</evidence>
<dbReference type="PROSITE" id="PS51066">
    <property type="entry name" value="ZF_FPG_2"/>
    <property type="match status" value="1"/>
</dbReference>
<evidence type="ECO:0000256" key="14">
    <source>
        <dbReference type="ARBA" id="ARBA00023204"/>
    </source>
</evidence>
<evidence type="ECO:0000256" key="5">
    <source>
        <dbReference type="ARBA" id="ARBA00012024"/>
    </source>
</evidence>
<comment type="subunit">
    <text evidence="4">Monomer.</text>
</comment>